<proteinExistence type="predicted"/>
<organism evidence="1 2">
    <name type="scientific">Candidatus Microsaccharimonas sossegonensis</name>
    <dbReference type="NCBI Taxonomy" id="2506948"/>
    <lineage>
        <taxon>Bacteria</taxon>
        <taxon>Candidatus Saccharimonadota</taxon>
        <taxon>Candidatus Saccharimonadia</taxon>
        <taxon>Candidatus Saccharimonadales</taxon>
        <taxon>Candidatus Saccharimonadaceae</taxon>
        <taxon>Candidatus Microsaccharimonas</taxon>
    </lineage>
</organism>
<keyword evidence="2" id="KW-1185">Reference proteome</keyword>
<dbReference type="EMBL" id="SCKX01000001">
    <property type="protein sequence ID" value="RWZ78385.1"/>
    <property type="molecule type" value="Genomic_DNA"/>
</dbReference>
<dbReference type="NCBIfam" id="NF046006">
    <property type="entry name" value="MAG6450_fam"/>
    <property type="match status" value="1"/>
</dbReference>
<gene>
    <name evidence="1" type="ORF">EOT05_01325</name>
</gene>
<dbReference type="AlphaFoldDB" id="A0A4Q0AGU1"/>
<protein>
    <submittedName>
        <fullName evidence="1">Uncharacterized protein</fullName>
    </submittedName>
</protein>
<dbReference type="Proteomes" id="UP000289257">
    <property type="component" value="Unassembled WGS sequence"/>
</dbReference>
<sequence length="124" mass="14125">MVRKSLTANNTAQSGALPLTSRSTALFYLSINHQLENNYDFKHKKLNKSKLSELHAFIDKAVGKSISDVEALYKRKTDTSDTYGASKKQIIHFGFGKSFRIHGFYNSHGYFELCRLDPDHDKHS</sequence>
<evidence type="ECO:0000313" key="1">
    <source>
        <dbReference type="EMBL" id="RWZ78385.1"/>
    </source>
</evidence>
<comment type="caution">
    <text evidence="1">The sequence shown here is derived from an EMBL/GenBank/DDBJ whole genome shotgun (WGS) entry which is preliminary data.</text>
</comment>
<name>A0A4Q0AGU1_9BACT</name>
<accession>A0A4Q0AGU1</accession>
<evidence type="ECO:0000313" key="2">
    <source>
        <dbReference type="Proteomes" id="UP000289257"/>
    </source>
</evidence>
<reference evidence="1" key="1">
    <citation type="submission" date="2019-01" db="EMBL/GenBank/DDBJ databases">
        <title>Genomic signatures and co-occurrence patterns of the ultra-small Saccharimodia (Patescibacteria phylum) suggest a symbiotic lifestyle.</title>
        <authorList>
            <person name="Lemos L."/>
            <person name="Medeiros J."/>
            <person name="Andreote F."/>
            <person name="Fernandes G."/>
            <person name="Varani A."/>
            <person name="Oliveira G."/>
            <person name="Pylro V."/>
        </authorList>
    </citation>
    <scope>NUCLEOTIDE SEQUENCE [LARGE SCALE GENOMIC DNA]</scope>
    <source>
        <strain evidence="1">AMD02</strain>
    </source>
</reference>